<dbReference type="InterPro" id="IPR049552">
    <property type="entry name" value="PKS_DH_N"/>
</dbReference>
<dbReference type="Pfam" id="PF21089">
    <property type="entry name" value="PKS_DH_N"/>
    <property type="match status" value="1"/>
</dbReference>
<dbReference type="Pfam" id="PF16197">
    <property type="entry name" value="KAsynt_C_assoc"/>
    <property type="match status" value="1"/>
</dbReference>
<dbReference type="SUPFAM" id="SSF47336">
    <property type="entry name" value="ACP-like"/>
    <property type="match status" value="1"/>
</dbReference>
<dbReference type="PROSITE" id="PS52019">
    <property type="entry name" value="PKS_MFAS_DH"/>
    <property type="match status" value="1"/>
</dbReference>
<dbReference type="GO" id="GO:0004312">
    <property type="term" value="F:fatty acid synthase activity"/>
    <property type="evidence" value="ECO:0007669"/>
    <property type="project" value="TreeGrafter"/>
</dbReference>
<protein>
    <submittedName>
        <fullName evidence="9">Type I polyketide synthase AVES 2</fullName>
    </submittedName>
</protein>
<dbReference type="SUPFAM" id="SSF55048">
    <property type="entry name" value="Probable ACP-binding domain of malonyl-CoA ACP transacylase"/>
    <property type="match status" value="1"/>
</dbReference>
<dbReference type="Gene3D" id="3.30.70.3290">
    <property type="match status" value="1"/>
</dbReference>
<feature type="active site" description="Proton donor; for dehydratase activity" evidence="5">
    <location>
        <position position="2021"/>
    </location>
</feature>
<keyword evidence="10" id="KW-1185">Reference proteome</keyword>
<dbReference type="Pfam" id="PF08659">
    <property type="entry name" value="KR"/>
    <property type="match status" value="1"/>
</dbReference>
<evidence type="ECO:0000256" key="5">
    <source>
        <dbReference type="PROSITE-ProRule" id="PRU01363"/>
    </source>
</evidence>
<keyword evidence="1" id="KW-0596">Phosphopantetheine</keyword>
<dbReference type="eggNOG" id="COG3321">
    <property type="taxonomic scope" value="Bacteria"/>
</dbReference>
<dbReference type="InterPro" id="IPR009081">
    <property type="entry name" value="PP-bd_ACP"/>
</dbReference>
<dbReference type="PROSITE" id="PS00606">
    <property type="entry name" value="KS3_1"/>
    <property type="match status" value="1"/>
</dbReference>
<dbReference type="InterPro" id="IPR014030">
    <property type="entry name" value="Ketoacyl_synth_N"/>
</dbReference>
<dbReference type="PROSITE" id="PS00012">
    <property type="entry name" value="PHOSPHOPANTETHEINE"/>
    <property type="match status" value="1"/>
</dbReference>
<dbReference type="SMART" id="SM00827">
    <property type="entry name" value="PKS_AT"/>
    <property type="match status" value="1"/>
</dbReference>
<dbReference type="SUPFAM" id="SSF53901">
    <property type="entry name" value="Thiolase-like"/>
    <property type="match status" value="1"/>
</dbReference>
<dbReference type="FunFam" id="3.40.47.10:FF:000019">
    <property type="entry name" value="Polyketide synthase type I"/>
    <property type="match status" value="1"/>
</dbReference>
<dbReference type="CDD" id="cd08952">
    <property type="entry name" value="KR_1_SDR_x"/>
    <property type="match status" value="1"/>
</dbReference>
<dbReference type="FunFam" id="3.40.366.10:FF:000002">
    <property type="entry name" value="Probable polyketide synthase 2"/>
    <property type="match status" value="1"/>
</dbReference>
<dbReference type="InterPro" id="IPR020841">
    <property type="entry name" value="PKS_Beta-ketoAc_synthase_dom"/>
</dbReference>
<dbReference type="InterPro" id="IPR006162">
    <property type="entry name" value="Ppantetheine_attach_site"/>
</dbReference>
<dbReference type="InterPro" id="IPR016039">
    <property type="entry name" value="Thiolase-like"/>
</dbReference>
<dbReference type="Gene3D" id="3.10.129.110">
    <property type="entry name" value="Polyketide synthase dehydratase"/>
    <property type="match status" value="1"/>
</dbReference>
<dbReference type="PROSITE" id="PS52004">
    <property type="entry name" value="KS3_2"/>
    <property type="match status" value="1"/>
</dbReference>
<dbReference type="InterPro" id="IPR042104">
    <property type="entry name" value="PKS_dehydratase_sf"/>
</dbReference>
<dbReference type="InterPro" id="IPR032821">
    <property type="entry name" value="PKS_assoc"/>
</dbReference>
<dbReference type="Pfam" id="PF00698">
    <property type="entry name" value="Acyl_transf_1"/>
    <property type="match status" value="1"/>
</dbReference>
<feature type="region of interest" description="N-terminal hotdog fold" evidence="5">
    <location>
        <begin position="1803"/>
        <end position="1941"/>
    </location>
</feature>
<feature type="region of interest" description="C-terminal hotdog fold" evidence="5">
    <location>
        <begin position="1955"/>
        <end position="2103"/>
    </location>
</feature>
<feature type="domain" description="Ketosynthase family 3 (KS3)" evidence="7">
    <location>
        <begin position="892"/>
        <end position="1321"/>
    </location>
</feature>
<name>A6GJX8_9BACT</name>
<dbReference type="Pfam" id="PF18369">
    <property type="entry name" value="PKS_DE"/>
    <property type="match status" value="1"/>
</dbReference>
<comment type="function">
    <text evidence="4">Involved in production of the polyketide antibiotic thailandamide.</text>
</comment>
<dbReference type="GO" id="GO:0004315">
    <property type="term" value="F:3-oxoacyl-[acyl-carrier-protein] synthase activity"/>
    <property type="evidence" value="ECO:0007669"/>
    <property type="project" value="InterPro"/>
</dbReference>
<keyword evidence="2" id="KW-0597">Phosphoprotein</keyword>
<reference evidence="9 10" key="1">
    <citation type="submission" date="2007-06" db="EMBL/GenBank/DDBJ databases">
        <authorList>
            <person name="Shimkets L."/>
            <person name="Ferriera S."/>
            <person name="Johnson J."/>
            <person name="Kravitz S."/>
            <person name="Beeson K."/>
            <person name="Sutton G."/>
            <person name="Rogers Y.-H."/>
            <person name="Friedman R."/>
            <person name="Frazier M."/>
            <person name="Venter J.C."/>
        </authorList>
    </citation>
    <scope>NUCLEOTIDE SEQUENCE [LARGE SCALE GENOMIC DNA]</scope>
    <source>
        <strain evidence="9 10">SIR-1</strain>
    </source>
</reference>
<evidence type="ECO:0000259" key="8">
    <source>
        <dbReference type="PROSITE" id="PS52019"/>
    </source>
</evidence>
<dbReference type="InterPro" id="IPR013968">
    <property type="entry name" value="PKS_KR"/>
</dbReference>
<dbReference type="PANTHER" id="PTHR43775:SF51">
    <property type="entry name" value="INACTIVE PHENOLPHTHIOCEROL SYNTHESIS POLYKETIDE SYNTHASE TYPE I PKS1-RELATED"/>
    <property type="match status" value="1"/>
</dbReference>
<comment type="caution">
    <text evidence="9">The sequence shown here is derived from an EMBL/GenBank/DDBJ whole genome shotgun (WGS) entry which is preliminary data.</text>
</comment>
<dbReference type="PROSITE" id="PS50075">
    <property type="entry name" value="CARRIER"/>
    <property type="match status" value="1"/>
</dbReference>
<dbReference type="STRING" id="391625.PPSIR1_03243"/>
<dbReference type="Gene3D" id="1.10.1200.10">
    <property type="entry name" value="ACP-like"/>
    <property type="match status" value="1"/>
</dbReference>
<dbReference type="Pfam" id="PF14765">
    <property type="entry name" value="PS-DH"/>
    <property type="match status" value="1"/>
</dbReference>
<organism evidence="9 10">
    <name type="scientific">Plesiocystis pacifica SIR-1</name>
    <dbReference type="NCBI Taxonomy" id="391625"/>
    <lineage>
        <taxon>Bacteria</taxon>
        <taxon>Pseudomonadati</taxon>
        <taxon>Myxococcota</taxon>
        <taxon>Polyangia</taxon>
        <taxon>Nannocystales</taxon>
        <taxon>Nannocystaceae</taxon>
        <taxon>Plesiocystis</taxon>
    </lineage>
</organism>
<dbReference type="InterPro" id="IPR036736">
    <property type="entry name" value="ACP-like_sf"/>
</dbReference>
<dbReference type="SMART" id="SM00823">
    <property type="entry name" value="PKS_PP"/>
    <property type="match status" value="1"/>
</dbReference>
<dbReference type="Gene3D" id="3.40.366.10">
    <property type="entry name" value="Malonyl-Coenzyme A Acyl Carrier Protein, domain 2"/>
    <property type="match status" value="2"/>
</dbReference>
<evidence type="ECO:0000256" key="1">
    <source>
        <dbReference type="ARBA" id="ARBA00022450"/>
    </source>
</evidence>
<keyword evidence="3" id="KW-0808">Transferase</keyword>
<dbReference type="InterPro" id="IPR020807">
    <property type="entry name" value="PKS_DH"/>
</dbReference>
<dbReference type="SMART" id="SM00822">
    <property type="entry name" value="PKS_KR"/>
    <property type="match status" value="1"/>
</dbReference>
<dbReference type="InterPro" id="IPR041618">
    <property type="entry name" value="PKS_DE"/>
</dbReference>
<dbReference type="InterPro" id="IPR036291">
    <property type="entry name" value="NAD(P)-bd_dom_sf"/>
</dbReference>
<feature type="non-terminal residue" evidence="9">
    <location>
        <position position="2197"/>
    </location>
</feature>
<dbReference type="InterPro" id="IPR016036">
    <property type="entry name" value="Malonyl_transacylase_ACP-bd"/>
</dbReference>
<dbReference type="InterPro" id="IPR018201">
    <property type="entry name" value="Ketoacyl_synth_AS"/>
</dbReference>
<dbReference type="Gene3D" id="3.40.50.720">
    <property type="entry name" value="NAD(P)-binding Rossmann-like Domain"/>
    <property type="match status" value="1"/>
</dbReference>
<dbReference type="Pfam" id="PF00550">
    <property type="entry name" value="PP-binding"/>
    <property type="match status" value="1"/>
</dbReference>
<dbReference type="InterPro" id="IPR049551">
    <property type="entry name" value="PKS_DH_C"/>
</dbReference>
<feature type="domain" description="Carrier" evidence="6">
    <location>
        <begin position="783"/>
        <end position="861"/>
    </location>
</feature>
<dbReference type="GO" id="GO:0006633">
    <property type="term" value="P:fatty acid biosynthetic process"/>
    <property type="evidence" value="ECO:0007669"/>
    <property type="project" value="InterPro"/>
</dbReference>
<dbReference type="InterPro" id="IPR020806">
    <property type="entry name" value="PKS_PP-bd"/>
</dbReference>
<gene>
    <name evidence="9" type="ORF">PPSIR1_03243</name>
</gene>
<dbReference type="InterPro" id="IPR050091">
    <property type="entry name" value="PKS_NRPS_Biosynth_Enz"/>
</dbReference>
<dbReference type="SMART" id="SM01294">
    <property type="entry name" value="PKS_PP_betabranch"/>
    <property type="match status" value="1"/>
</dbReference>
<dbReference type="SUPFAM" id="SSF51735">
    <property type="entry name" value="NAD(P)-binding Rossmann-fold domains"/>
    <property type="match status" value="2"/>
</dbReference>
<dbReference type="GO" id="GO:0031177">
    <property type="term" value="F:phosphopantetheine binding"/>
    <property type="evidence" value="ECO:0007669"/>
    <property type="project" value="InterPro"/>
</dbReference>
<evidence type="ECO:0000256" key="3">
    <source>
        <dbReference type="ARBA" id="ARBA00022679"/>
    </source>
</evidence>
<dbReference type="SUPFAM" id="SSF52151">
    <property type="entry name" value="FabD/lysophospholipase-like"/>
    <property type="match status" value="2"/>
</dbReference>
<sequence length="2197" mass="231933">MEPMLDEFRSVVAGLEAKAPRIPIVSNLSGAVAKADELRDPDYWVRHVRHAVRFLDGIRTLETLGVNTALELGPHGVLSSMAVACLDASAGSESGRTMQLHAMMRRRRPEAAHLVRALAAAHCEGIPVDWGAFFGSWGLPSAGPVPERLPTYAFQRAPYWLSPTPALAPEQGKGAAPLGLEATATPSEQSLWAAVDAGDLAGLGDLLELGDDDDARDALRRALPGLERWRRRARARAAVDAWSYAVDWRPVEARAATTAATTPVLFASTRDREHPRVAALAEAFGARVECLDLDALADAEGRAQLGERLAALNPDAPLLSLLALDETLDPARPGLPAGAALNVALIQGLARAPGETRLWLLTFGAVGDQPGQASAPLQRPLQAMTAGLGQAASLERPELVAGVIDLPAQADALADEAAALSLWLDGDETHLALRPEGAHARRLIPTAELSNDAAPLAELSELSGTALITGGTGGLGSALARELVRAGVDKLVLTSRRGPTAPGAEALRASLLALAEERRARPLEVEIVACDITDAEATRAVLATIDAGDSPLRAVIHAAGIAGAFEPLDSLELDALAPVTGAKVEGARILDALLDERGPDRQPELFVLISSIAATWGSGQQLAYSAANAYLDALSQARRARGQAAFAVAWGPMGGSGGGSRGGGADEGVGMATGDALVHLERRGLRPVPMATVAQLTLLTAHQTRAESGAGWLGERSGLTLVDVDWRRFYPSYTLARPRPLLAAVEPEAEPSEGQDATASEPAFVAELRGLVAEAEGTLDAEAPRRAVLGLVLQTTRQILGFAPDHALDARRGFADLGLDSLMAVDMRTALNKATGLSLPATLTFDHPTPERVTALLLDSFREVLEPAPQAQLSRAPEAAPPVEVRSFVDAGQPIAVVGVGLRLPGGVTSLDELWALLDEGRDVLVPIPKSRWDNDAIYDPDSEAPGKTYVRHGAFLDQPIEDFDPAFFNISPREAAAIDPQHRLLMEAAWEALERAGVVPGELLDSLSGTFIGVGQSDYAQQLHRNPAADAYAVMGTHASFASGRLSFTLGLQGPAVAVDTACSSSLVALHMAAKALRNGECDLALTGGAQVLLSPDSYISLSRMRAVAPDGRCKTFSANADGYGRGEGVVVLALERLDDALAKGREILALVRGTAVNHDGASSGITAPNGTSQQKVLRAALADAELEPRDIDYVECHGTGTRLGDPIEVQALGAVFGRDREPERPLLIGAIKSTLGHLETAAGVAGIAKVLAALRHRRLPANAHSQPPNPHIEWDALPVEVVAEGRAWTDRSGAGEQPLRAGVSSFGLSGTNAHIILEQAPAPATFEPPAATAPLILPLSARSPEALRAHAGRLAAHLRGLEAGATFEPAELAWTLATKRSHFEHRAAVVVPAQASPAAIAERLDPVAADAPAATHVRAEARAEGKVCFVFPGQGSQWPAMARELLEQSPEFRASVEACAQALAPHVDWDLLAVLEQREGAAELTRVDVVQPVLFAVMVSLAAVWRSCGVTPDLVIGHSQGEIAAAHVAGILSLEDAAKVVALRSRVITQLAGTGAMAATALDADSLREVLEAEAYRGRVALGVDNGPASTVASGDPEAIDALVEDLNARGVFARRVKVDYASHCHHVAGIEADLLDALAGLEPREAAIEMLSTVEPDVALDGRRLDGRYWYENLRQTVRFAEAVDRACAHGHRFFVEISPHPVMPVALDGLVRAIGVEAAVLPSLRRDEGSLERLLASVGALHCHGHRLDWAAALGRDPEAPASPAVALPTYPFQRARHWIEAQSETADLSSAGLQSLEHPILRAYFTVAGEPVKRVASTSLAEDSLGWLADHRVHGRTVFPGAGLVDLGLSAALELWPQASGLRLDELLFAAPLILDAAPLELQVVLEGDDPRRRLLSVHTRRARSRTQGAGLPADELDAGWVEHARGSVSLPASLEGAEAPSWPVDESGREPVDLEACYARALALGLDYGPAFRGLERAWIAQPDDAGTVELHAELRLPADAGASEGHAFHPALLDALTHLLLTQLDDDSEVALLPFAYRGATLHRPAGEQLRVRAELHRPTADATPRLRFWAWTPAGELVASLDALELRPASPEQLRDRRPLQHAHALRWEPATVESADAGLPGRRFGLLGDAEALAEALTTLGAEVVSAPSLGVLLERNEAAEFDQLLRIWPTPGPEVLDAALPARVDAA</sequence>
<dbReference type="InterPro" id="IPR014043">
    <property type="entry name" value="Acyl_transferase_dom"/>
</dbReference>
<dbReference type="SMART" id="SM00825">
    <property type="entry name" value="PKS_KS"/>
    <property type="match status" value="1"/>
</dbReference>
<dbReference type="InterPro" id="IPR049900">
    <property type="entry name" value="PKS_mFAS_DH"/>
</dbReference>
<feature type="domain" description="PKS/mFAS DH" evidence="8">
    <location>
        <begin position="1803"/>
        <end position="2103"/>
    </location>
</feature>
<evidence type="ECO:0000256" key="4">
    <source>
        <dbReference type="ARBA" id="ARBA00054155"/>
    </source>
</evidence>
<evidence type="ECO:0000313" key="9">
    <source>
        <dbReference type="EMBL" id="EDM73818.1"/>
    </source>
</evidence>
<dbReference type="CDD" id="cd00833">
    <property type="entry name" value="PKS"/>
    <property type="match status" value="1"/>
</dbReference>
<dbReference type="Proteomes" id="UP000005801">
    <property type="component" value="Unassembled WGS sequence"/>
</dbReference>
<dbReference type="PANTHER" id="PTHR43775">
    <property type="entry name" value="FATTY ACID SYNTHASE"/>
    <property type="match status" value="1"/>
</dbReference>
<evidence type="ECO:0000313" key="10">
    <source>
        <dbReference type="Proteomes" id="UP000005801"/>
    </source>
</evidence>
<evidence type="ECO:0000259" key="6">
    <source>
        <dbReference type="PROSITE" id="PS50075"/>
    </source>
</evidence>
<feature type="active site" description="Proton acceptor; for dehydratase activity" evidence="5">
    <location>
        <position position="1836"/>
    </location>
</feature>
<dbReference type="InterPro" id="IPR014031">
    <property type="entry name" value="Ketoacyl_synth_C"/>
</dbReference>
<dbReference type="InterPro" id="IPR001227">
    <property type="entry name" value="Ac_transferase_dom_sf"/>
</dbReference>
<dbReference type="SMART" id="SM00826">
    <property type="entry name" value="PKS_DH"/>
    <property type="match status" value="1"/>
</dbReference>
<dbReference type="InterPro" id="IPR016035">
    <property type="entry name" value="Acyl_Trfase/lysoPLipase"/>
</dbReference>
<dbReference type="EMBL" id="ABCS01000172">
    <property type="protein sequence ID" value="EDM73818.1"/>
    <property type="molecule type" value="Genomic_DNA"/>
</dbReference>
<dbReference type="Pfam" id="PF02801">
    <property type="entry name" value="Ketoacyl-synt_C"/>
    <property type="match status" value="1"/>
</dbReference>
<accession>A6GJX8</accession>
<dbReference type="Gene3D" id="3.40.47.10">
    <property type="match status" value="1"/>
</dbReference>
<evidence type="ECO:0000259" key="7">
    <source>
        <dbReference type="PROSITE" id="PS52004"/>
    </source>
</evidence>
<dbReference type="Gene3D" id="6.10.140.1830">
    <property type="match status" value="1"/>
</dbReference>
<evidence type="ECO:0000256" key="2">
    <source>
        <dbReference type="ARBA" id="ARBA00022553"/>
    </source>
</evidence>
<proteinExistence type="predicted"/>
<dbReference type="InterPro" id="IPR057326">
    <property type="entry name" value="KR_dom"/>
</dbReference>
<dbReference type="Pfam" id="PF00109">
    <property type="entry name" value="ketoacyl-synt"/>
    <property type="match status" value="1"/>
</dbReference>